<organism evidence="1 2">
    <name type="scientific">Enterococcus mundtii</name>
    <dbReference type="NCBI Taxonomy" id="53346"/>
    <lineage>
        <taxon>Bacteria</taxon>
        <taxon>Bacillati</taxon>
        <taxon>Bacillota</taxon>
        <taxon>Bacilli</taxon>
        <taxon>Lactobacillales</taxon>
        <taxon>Enterococcaceae</taxon>
        <taxon>Enterococcus</taxon>
    </lineage>
</organism>
<evidence type="ECO:0000313" key="2">
    <source>
        <dbReference type="Proteomes" id="UP000195024"/>
    </source>
</evidence>
<dbReference type="AlphaFoldDB" id="A0A242KUB2"/>
<comment type="caution">
    <text evidence="1">The sequence shown here is derived from an EMBL/GenBank/DDBJ whole genome shotgun (WGS) entry which is preliminary data.</text>
</comment>
<dbReference type="InterPro" id="IPR035992">
    <property type="entry name" value="Ricin_B-like_lectins"/>
</dbReference>
<dbReference type="EMBL" id="NGMS01000004">
    <property type="protein sequence ID" value="OTP24824.1"/>
    <property type="molecule type" value="Genomic_DNA"/>
</dbReference>
<accession>A0A242KUB2</accession>
<evidence type="ECO:0000313" key="1">
    <source>
        <dbReference type="EMBL" id="OTP24824.1"/>
    </source>
</evidence>
<reference evidence="1 2" key="1">
    <citation type="submission" date="2017-05" db="EMBL/GenBank/DDBJ databases">
        <title>The Genome Sequence of Enterococcus mundtii 6B1_DIV0119.</title>
        <authorList>
            <consortium name="The Broad Institute Genomics Platform"/>
            <consortium name="The Broad Institute Genomic Center for Infectious Diseases"/>
            <person name="Earl A."/>
            <person name="Manson A."/>
            <person name="Schwartman J."/>
            <person name="Gilmore M."/>
            <person name="Abouelleil A."/>
            <person name="Cao P."/>
            <person name="Chapman S."/>
            <person name="Cusick C."/>
            <person name="Shea T."/>
            <person name="Young S."/>
            <person name="Neafsey D."/>
            <person name="Nusbaum C."/>
            <person name="Birren B."/>
        </authorList>
    </citation>
    <scope>NUCLEOTIDE SEQUENCE [LARGE SCALE GENOMIC DNA]</scope>
    <source>
        <strain evidence="1 2">6B1_DIV0119</strain>
    </source>
</reference>
<proteinExistence type="predicted"/>
<dbReference type="Gene3D" id="2.80.10.50">
    <property type="match status" value="2"/>
</dbReference>
<dbReference type="SUPFAM" id="SSF50370">
    <property type="entry name" value="Ricin B-like lectins"/>
    <property type="match status" value="2"/>
</dbReference>
<dbReference type="Proteomes" id="UP000195024">
    <property type="component" value="Unassembled WGS sequence"/>
</dbReference>
<sequence>MQGAGDVSSLWLPELTRDGYYKLRNYADPKLVLDLAGGGTSNGNRIQIAEDSKDPQYLPNQKWFFNRVDQGIVADGEYAISTKLNYKKVIDFYQDKFIIVLNDNWNLGTSAWELRYYSTKKAYKIYTYMDANMHQGLYYQGKNFNISIENLGLYDDSDLRPYWTIEYNVSKGGYIIRSLHDPTQVLTLKDSKLDNSTPIISSSINNGNNQIWNLMTWQ</sequence>
<protein>
    <submittedName>
        <fullName evidence="1">Uncharacterized protein</fullName>
    </submittedName>
</protein>
<name>A0A242KUB2_ENTMU</name>
<gene>
    <name evidence="1" type="ORF">A5802_002979</name>
</gene>
<dbReference type="PROSITE" id="PS50231">
    <property type="entry name" value="RICIN_B_LECTIN"/>
    <property type="match status" value="1"/>
</dbReference>